<dbReference type="PATRIC" id="fig|1432052.3.peg.6202"/>
<dbReference type="SUPFAM" id="SSF109604">
    <property type="entry name" value="HD-domain/PDEase-like"/>
    <property type="match status" value="1"/>
</dbReference>
<organism evidence="3 4">
    <name type="scientific">Eisenbergiella tayi</name>
    <dbReference type="NCBI Taxonomy" id="1432052"/>
    <lineage>
        <taxon>Bacteria</taxon>
        <taxon>Bacillati</taxon>
        <taxon>Bacillota</taxon>
        <taxon>Clostridia</taxon>
        <taxon>Lachnospirales</taxon>
        <taxon>Lachnospiraceae</taxon>
        <taxon>Eisenbergiella</taxon>
    </lineage>
</organism>
<dbReference type="InterPro" id="IPR014408">
    <property type="entry name" value="dGMP_Pdiesterase_EAL/HD-GYP"/>
</dbReference>
<reference evidence="3 4" key="1">
    <citation type="submission" date="2016-07" db="EMBL/GenBank/DDBJ databases">
        <title>Characterization of isolates of Eisenbergiella tayi derived from blood cultures, using whole genome sequencing.</title>
        <authorList>
            <person name="Burdz T."/>
            <person name="Wiebe D."/>
            <person name="Huynh C."/>
            <person name="Bernard K."/>
        </authorList>
    </citation>
    <scope>NUCLEOTIDE SEQUENCE [LARGE SCALE GENOMIC DNA]</scope>
    <source>
        <strain evidence="3 4">NML 120489</strain>
    </source>
</reference>
<proteinExistence type="predicted"/>
<dbReference type="Pfam" id="PF08668">
    <property type="entry name" value="HDOD"/>
    <property type="match status" value="1"/>
</dbReference>
<dbReference type="RefSeq" id="WP_069159092.1">
    <property type="nucleotide sequence ID" value="NZ_DBFYTC010000235.1"/>
</dbReference>
<dbReference type="Pfam" id="PF00563">
    <property type="entry name" value="EAL"/>
    <property type="match status" value="1"/>
</dbReference>
<name>A0A1E3AHP4_9FIRM</name>
<feature type="domain" description="EAL" evidence="1">
    <location>
        <begin position="1"/>
        <end position="204"/>
    </location>
</feature>
<gene>
    <name evidence="3" type="ORF">BEH84_05599</name>
</gene>
<dbReference type="Proteomes" id="UP000095003">
    <property type="component" value="Unassembled WGS sequence"/>
</dbReference>
<evidence type="ECO:0000259" key="1">
    <source>
        <dbReference type="PROSITE" id="PS50883"/>
    </source>
</evidence>
<evidence type="ECO:0000313" key="4">
    <source>
        <dbReference type="Proteomes" id="UP000095003"/>
    </source>
</evidence>
<dbReference type="EMBL" id="MCGI01000006">
    <property type="protein sequence ID" value="ODM08274.1"/>
    <property type="molecule type" value="Genomic_DNA"/>
</dbReference>
<dbReference type="Gene3D" id="1.10.3210.10">
    <property type="entry name" value="Hypothetical protein af1432"/>
    <property type="match status" value="1"/>
</dbReference>
<sequence length="445" mass="51502">MKIYAARQPVFDSTGKLFGYEFLYRDSDRNEFNMEIDGSMATCLLLSNMLSEFGLENLTGGVYAFVNLTQELLRNEYISIMDPKHFIIEILEDINDDSNLESTLAAFREKGYVFAMDDYTGEDNKDRLISVSDILKVDFRLTDKKVQTAIAQKYKDSKILLAEKIETEEEQKWAVDNGYSLLQGYYYSKPVLLSKEKTEIALTTYMRLLKEFSKPDTDFTKLAEIIMMDVNLSYKFLMRVNTLQYGGKYRVKTVKQSLVRMGLIEVRRWTLAILLSDVFGKKDNETAKRALIRGVFAEKLVSLMKRGDLQEEAYLVGMFSTIDITVRDNLESLLKQIKVSDESREALFYRSGILGEVLNFVEDYETGRWDKLNEFMRKNKLKQSKISYVYFEAVKYAEIMFEEYGRGGIGDYGSFMQNKSPLIEMLNKQRSREMKEGEADKGVQG</sequence>
<dbReference type="SUPFAM" id="SSF141868">
    <property type="entry name" value="EAL domain-like"/>
    <property type="match status" value="1"/>
</dbReference>
<evidence type="ECO:0000313" key="3">
    <source>
        <dbReference type="EMBL" id="ODM08274.1"/>
    </source>
</evidence>
<dbReference type="PROSITE" id="PS50883">
    <property type="entry name" value="EAL"/>
    <property type="match status" value="1"/>
</dbReference>
<dbReference type="PIRSF" id="PIRSF003180">
    <property type="entry name" value="DiGMPpdiest_YuxH"/>
    <property type="match status" value="1"/>
</dbReference>
<dbReference type="InterPro" id="IPR013976">
    <property type="entry name" value="HDOD"/>
</dbReference>
<dbReference type="PANTHER" id="PTHR33525">
    <property type="match status" value="1"/>
</dbReference>
<dbReference type="GeneID" id="93301462"/>
<evidence type="ECO:0000259" key="2">
    <source>
        <dbReference type="PROSITE" id="PS51833"/>
    </source>
</evidence>
<comment type="caution">
    <text evidence="3">The sequence shown here is derived from an EMBL/GenBank/DDBJ whole genome shotgun (WGS) entry which is preliminary data.</text>
</comment>
<dbReference type="AlphaFoldDB" id="A0A1E3AHP4"/>
<dbReference type="InterPro" id="IPR052340">
    <property type="entry name" value="RNase_Y/CdgJ"/>
</dbReference>
<dbReference type="PANTHER" id="PTHR33525:SF4">
    <property type="entry name" value="CYCLIC DI-GMP PHOSPHODIESTERASE CDGJ"/>
    <property type="match status" value="1"/>
</dbReference>
<feature type="domain" description="HDOD" evidence="2">
    <location>
        <begin position="198"/>
        <end position="385"/>
    </location>
</feature>
<dbReference type="InterPro" id="IPR035919">
    <property type="entry name" value="EAL_sf"/>
</dbReference>
<dbReference type="PROSITE" id="PS51833">
    <property type="entry name" value="HDOD"/>
    <property type="match status" value="1"/>
</dbReference>
<protein>
    <submittedName>
        <fullName evidence="3">EAL domain protein</fullName>
    </submittedName>
</protein>
<accession>A0A1E3AHP4</accession>
<dbReference type="InterPro" id="IPR001633">
    <property type="entry name" value="EAL_dom"/>
</dbReference>
<dbReference type="SMART" id="SM00052">
    <property type="entry name" value="EAL"/>
    <property type="match status" value="1"/>
</dbReference>
<dbReference type="Gene3D" id="3.20.20.450">
    <property type="entry name" value="EAL domain"/>
    <property type="match status" value="1"/>
</dbReference>